<dbReference type="AlphaFoldDB" id="A0A975NMN5"/>
<dbReference type="SUPFAM" id="SSF159245">
    <property type="entry name" value="AttH-like"/>
    <property type="match status" value="1"/>
</dbReference>
<sequence length="336" mass="38087">MQDRLETFSRGVNFTRYRGQSEGHYESFFLRANHPHRAQAFWIRYTIFSPKGRPDEAIGELWAIFFNAEQNRHAVAKQEYRFADCDFDASSFGVRIGKATLLPNRLEGTIEGAQHSLAWNLKFEGDSPPALLLPLAFYERRFPAAKSIVSLPMARFSGVLTVDGMQIEIADWVGSQNHNWGSRHTDLYAWGQVAGFDNQPDSFLEVATARLRLGPFWTPPITPMVLRHRQKEYAFTGLGQAIRAKGKFGYFSWQFASRNRDAEITATISAPREAFVGLRYYNPPGGVKHCLNSKIARCTLRLTNRRAGTTEVLETKNRAAFEILTDDETHGVEMSA</sequence>
<evidence type="ECO:0008006" key="3">
    <source>
        <dbReference type="Google" id="ProtNLM"/>
    </source>
</evidence>
<proteinExistence type="predicted"/>
<dbReference type="RefSeq" id="WP_215613016.1">
    <property type="nucleotide sequence ID" value="NZ_CP076135.1"/>
</dbReference>
<gene>
    <name evidence="1" type="ORF">KMZ68_20705</name>
</gene>
<evidence type="ECO:0000313" key="1">
    <source>
        <dbReference type="EMBL" id="QWG17366.1"/>
    </source>
</evidence>
<dbReference type="Proteomes" id="UP000680805">
    <property type="component" value="Chromosome"/>
</dbReference>
<name>A0A975NMN5_9BRAD</name>
<organism evidence="1 2">
    <name type="scientific">Bradyrhizobium sediminis</name>
    <dbReference type="NCBI Taxonomy" id="2840469"/>
    <lineage>
        <taxon>Bacteria</taxon>
        <taxon>Pseudomonadati</taxon>
        <taxon>Pseudomonadota</taxon>
        <taxon>Alphaproteobacteria</taxon>
        <taxon>Hyphomicrobiales</taxon>
        <taxon>Nitrobacteraceae</taxon>
        <taxon>Bradyrhizobium</taxon>
    </lineage>
</organism>
<dbReference type="KEGG" id="bsei:KMZ68_20705"/>
<accession>A0A975NMN5</accession>
<dbReference type="EMBL" id="CP076135">
    <property type="protein sequence ID" value="QWG17366.1"/>
    <property type="molecule type" value="Genomic_DNA"/>
</dbReference>
<protein>
    <recommendedName>
        <fullName evidence="3">Tocopherol cyclase</fullName>
    </recommendedName>
</protein>
<reference evidence="1" key="1">
    <citation type="submission" date="2021-06" db="EMBL/GenBank/DDBJ databases">
        <title>Bradyrhizobium sp. S2-11-2 Genome sequencing.</title>
        <authorList>
            <person name="Jin L."/>
        </authorList>
    </citation>
    <scope>NUCLEOTIDE SEQUENCE</scope>
    <source>
        <strain evidence="1">S2-11-2</strain>
    </source>
</reference>
<evidence type="ECO:0000313" key="2">
    <source>
        <dbReference type="Proteomes" id="UP000680805"/>
    </source>
</evidence>